<name>A0A6H9WIX9_9MICO</name>
<sequence length="186" mass="19864">MPSIDPIENWQVSHLAAMTPEALLELFGELQPPEPGELVGEYAGVDYLGRTEASFAAALGRVLGGGGWFWLGKAFPGTEGDGASGYNRVVNDDREVARRDRYGIAFGDSPFDGKPSLLLKYSDFDNAAGSIGFLDEVRKVNDRLFLCTGRADEGKGEVGFFFLVGPATPFVGVDDPNSELLVGSPA</sequence>
<organism evidence="1 2">
    <name type="scientific">Pseudoclavibacter endophyticus</name>
    <dbReference type="NCBI Taxonomy" id="1778590"/>
    <lineage>
        <taxon>Bacteria</taxon>
        <taxon>Bacillati</taxon>
        <taxon>Actinomycetota</taxon>
        <taxon>Actinomycetes</taxon>
        <taxon>Micrococcales</taxon>
        <taxon>Microbacteriaceae</taxon>
        <taxon>Pseudoclavibacter</taxon>
    </lineage>
</organism>
<comment type="caution">
    <text evidence="1">The sequence shown here is derived from an EMBL/GenBank/DDBJ whole genome shotgun (WGS) entry which is preliminary data.</text>
</comment>
<evidence type="ECO:0000313" key="2">
    <source>
        <dbReference type="Proteomes" id="UP000431744"/>
    </source>
</evidence>
<dbReference type="RefSeq" id="WP_158029842.1">
    <property type="nucleotide sequence ID" value="NZ_BMHG01000002.1"/>
</dbReference>
<evidence type="ECO:0000313" key="1">
    <source>
        <dbReference type="EMBL" id="KAB1646676.1"/>
    </source>
</evidence>
<dbReference type="OrthoDB" id="5117760at2"/>
<dbReference type="AlphaFoldDB" id="A0A6H9WIX9"/>
<accession>A0A6H9WIX9</accession>
<dbReference type="Proteomes" id="UP000431744">
    <property type="component" value="Unassembled WGS sequence"/>
</dbReference>
<protein>
    <submittedName>
        <fullName evidence="1">Uncharacterized protein</fullName>
    </submittedName>
</protein>
<gene>
    <name evidence="1" type="ORF">F8O04_13045</name>
</gene>
<dbReference type="EMBL" id="WBJY01000004">
    <property type="protein sequence ID" value="KAB1646676.1"/>
    <property type="molecule type" value="Genomic_DNA"/>
</dbReference>
<reference evidence="1 2" key="1">
    <citation type="submission" date="2019-09" db="EMBL/GenBank/DDBJ databases">
        <title>Phylogeny of genus Pseudoclavibacter and closely related genus.</title>
        <authorList>
            <person name="Li Y."/>
        </authorList>
    </citation>
    <scope>NUCLEOTIDE SEQUENCE [LARGE SCALE GENOMIC DNA]</scope>
    <source>
        <strain evidence="1 2">EGI 60007</strain>
    </source>
</reference>
<proteinExistence type="predicted"/>
<keyword evidence="2" id="KW-1185">Reference proteome</keyword>